<keyword evidence="3" id="KW-1185">Reference proteome</keyword>
<dbReference type="Proteomes" id="UP000434036">
    <property type="component" value="Unassembled WGS sequence"/>
</dbReference>
<dbReference type="RefSeq" id="WP_160625608.1">
    <property type="nucleotide sequence ID" value="NZ_WUUQ01000004.1"/>
</dbReference>
<reference evidence="2 3" key="1">
    <citation type="submission" date="2019-12" db="EMBL/GenBank/DDBJ databases">
        <authorList>
            <person name="Yang R."/>
        </authorList>
    </citation>
    <scope>NUCLEOTIDE SEQUENCE [LARGE SCALE GENOMIC DNA]</scope>
    <source>
        <strain evidence="2 3">DONG20-135</strain>
    </source>
</reference>
<dbReference type="Pfam" id="PF06114">
    <property type="entry name" value="Peptidase_M78"/>
    <property type="match status" value="1"/>
</dbReference>
<evidence type="ECO:0000259" key="1">
    <source>
        <dbReference type="Pfam" id="PF06114"/>
    </source>
</evidence>
<accession>A0A6N8U7Q2</accession>
<dbReference type="InterPro" id="IPR010359">
    <property type="entry name" value="IrrE_HExxH"/>
</dbReference>
<feature type="domain" description="IrrE N-terminal-like" evidence="1">
    <location>
        <begin position="10"/>
        <end position="84"/>
    </location>
</feature>
<proteinExistence type="predicted"/>
<evidence type="ECO:0000313" key="3">
    <source>
        <dbReference type="Proteomes" id="UP000434036"/>
    </source>
</evidence>
<dbReference type="AlphaFoldDB" id="A0A6N8U7Q2"/>
<reference evidence="2 3" key="2">
    <citation type="submission" date="2020-01" db="EMBL/GenBank/DDBJ databases">
        <title>Clostridiaceae sp. nov. isolated from the gut of human by culturomics.</title>
        <authorList>
            <person name="Chang Y."/>
        </authorList>
    </citation>
    <scope>NUCLEOTIDE SEQUENCE [LARGE SCALE GENOMIC DNA]</scope>
    <source>
        <strain evidence="2 3">DONG20-135</strain>
    </source>
</reference>
<evidence type="ECO:0000313" key="2">
    <source>
        <dbReference type="EMBL" id="MXQ74216.1"/>
    </source>
</evidence>
<gene>
    <name evidence="2" type="ORF">GSF08_09735</name>
</gene>
<dbReference type="EMBL" id="WUUQ01000004">
    <property type="protein sequence ID" value="MXQ74216.1"/>
    <property type="molecule type" value="Genomic_DNA"/>
</dbReference>
<name>A0A6N8U7Q2_9FIRM</name>
<comment type="caution">
    <text evidence="2">The sequence shown here is derived from an EMBL/GenBank/DDBJ whole genome shotgun (WGS) entry which is preliminary data.</text>
</comment>
<protein>
    <submittedName>
        <fullName evidence="2">ImmA/IrrE family metallo-endopeptidase</fullName>
    </submittedName>
</protein>
<sequence>MDEIGFEDFCAQHDILIHFNDQLSTRIRGFCYYDGAYYHVIINSRFTIYQQQKTFFHEVIHIMENHFSCDPDHQDQCEQQAKELVKEIMEQFSDVITG</sequence>
<organism evidence="2 3">
    <name type="scientific">Copranaerobaculum intestinale</name>
    <dbReference type="NCBI Taxonomy" id="2692629"/>
    <lineage>
        <taxon>Bacteria</taxon>
        <taxon>Bacillati</taxon>
        <taxon>Bacillota</taxon>
        <taxon>Erysipelotrichia</taxon>
        <taxon>Erysipelotrichales</taxon>
        <taxon>Erysipelotrichaceae</taxon>
        <taxon>Copranaerobaculum</taxon>
    </lineage>
</organism>